<dbReference type="HAMAP" id="MF_00955">
    <property type="entry name" value="GDP_Man_dehydratase"/>
    <property type="match status" value="1"/>
</dbReference>
<comment type="caution">
    <text evidence="7">The sequence shown here is derived from an EMBL/GenBank/DDBJ whole genome shotgun (WGS) entry which is preliminary data.</text>
</comment>
<comment type="caution">
    <text evidence="5">Lacks conserved residue(s) required for the propagation of feature annotation.</text>
</comment>
<protein>
    <recommendedName>
        <fullName evidence="3 5">GDP-mannose 4,6-dehydratase</fullName>
        <ecNumber evidence="3 5">4.2.1.47</ecNumber>
    </recommendedName>
    <alternativeName>
        <fullName evidence="5">GDP-D-mannose dehydratase</fullName>
    </alternativeName>
</protein>
<evidence type="ECO:0000259" key="6">
    <source>
        <dbReference type="Pfam" id="PF16363"/>
    </source>
</evidence>
<comment type="catalytic activity">
    <reaction evidence="5">
        <text>GDP-alpha-D-mannose = GDP-4-dehydro-alpha-D-rhamnose + H2O</text>
        <dbReference type="Rhea" id="RHEA:23820"/>
        <dbReference type="ChEBI" id="CHEBI:15377"/>
        <dbReference type="ChEBI" id="CHEBI:57527"/>
        <dbReference type="ChEBI" id="CHEBI:57964"/>
        <dbReference type="EC" id="4.2.1.47"/>
    </reaction>
</comment>
<keyword evidence="4 5" id="KW-0456">Lyase</keyword>
<keyword evidence="5" id="KW-0521">NADP</keyword>
<dbReference type="Pfam" id="PF16363">
    <property type="entry name" value="GDP_Man_Dehyd"/>
    <property type="match status" value="1"/>
</dbReference>
<comment type="similarity">
    <text evidence="2 5">Belongs to the NAD(P)-dependent epimerase/dehydratase family. GDP-mannose 4,6-dehydratase subfamily.</text>
</comment>
<dbReference type="InterPro" id="IPR006368">
    <property type="entry name" value="GDP_Man_deHydtase"/>
</dbReference>
<name>A0ABQ6CGL3_9HYPH</name>
<accession>A0ABQ6CGL3</accession>
<dbReference type="InterPro" id="IPR016040">
    <property type="entry name" value="NAD(P)-bd_dom"/>
</dbReference>
<evidence type="ECO:0000313" key="7">
    <source>
        <dbReference type="EMBL" id="GLS19374.1"/>
    </source>
</evidence>
<comment type="function">
    <text evidence="5">Catalyzes the conversion of GDP-D-mannose to GDP-4-dehydro-6-deoxy-D-mannose.</text>
</comment>
<dbReference type="InterPro" id="IPR036291">
    <property type="entry name" value="NAD(P)-bd_dom_sf"/>
</dbReference>
<dbReference type="PANTHER" id="PTHR43715:SF1">
    <property type="entry name" value="GDP-MANNOSE 4,6 DEHYDRATASE"/>
    <property type="match status" value="1"/>
</dbReference>
<gene>
    <name evidence="5 7" type="primary">gmd</name>
    <name evidence="7" type="ORF">GCM10007874_23910</name>
</gene>
<feature type="domain" description="NAD(P)-binding" evidence="6">
    <location>
        <begin position="5"/>
        <end position="330"/>
    </location>
</feature>
<dbReference type="NCBIfam" id="TIGR01472">
    <property type="entry name" value="gmd"/>
    <property type="match status" value="1"/>
</dbReference>
<dbReference type="EC" id="4.2.1.47" evidence="3 5"/>
<reference evidence="8" key="1">
    <citation type="journal article" date="2019" name="Int. J. Syst. Evol. Microbiol.">
        <title>The Global Catalogue of Microorganisms (GCM) 10K type strain sequencing project: providing services to taxonomists for standard genome sequencing and annotation.</title>
        <authorList>
            <consortium name="The Broad Institute Genomics Platform"/>
            <consortium name="The Broad Institute Genome Sequencing Center for Infectious Disease"/>
            <person name="Wu L."/>
            <person name="Ma J."/>
        </authorList>
    </citation>
    <scope>NUCLEOTIDE SEQUENCE [LARGE SCALE GENOMIC DNA]</scope>
    <source>
        <strain evidence="8">NBRC 101365</strain>
    </source>
</reference>
<evidence type="ECO:0000256" key="2">
    <source>
        <dbReference type="ARBA" id="ARBA00009263"/>
    </source>
</evidence>
<evidence type="ECO:0000256" key="1">
    <source>
        <dbReference type="ARBA" id="ARBA00001937"/>
    </source>
</evidence>
<dbReference type="RefSeq" id="WP_284312296.1">
    <property type="nucleotide sequence ID" value="NZ_BSPC01000022.1"/>
</dbReference>
<evidence type="ECO:0000256" key="4">
    <source>
        <dbReference type="ARBA" id="ARBA00023239"/>
    </source>
</evidence>
<dbReference type="PANTHER" id="PTHR43715">
    <property type="entry name" value="GDP-MANNOSE 4,6-DEHYDRATASE"/>
    <property type="match status" value="1"/>
</dbReference>
<evidence type="ECO:0000313" key="8">
    <source>
        <dbReference type="Proteomes" id="UP001156882"/>
    </source>
</evidence>
<evidence type="ECO:0000256" key="3">
    <source>
        <dbReference type="ARBA" id="ARBA00011989"/>
    </source>
</evidence>
<dbReference type="Gene3D" id="3.40.50.720">
    <property type="entry name" value="NAD(P)-binding Rossmann-like Domain"/>
    <property type="match status" value="1"/>
</dbReference>
<keyword evidence="8" id="KW-1185">Reference proteome</keyword>
<dbReference type="Gene3D" id="3.90.25.10">
    <property type="entry name" value="UDP-galactose 4-epimerase, domain 1"/>
    <property type="match status" value="1"/>
</dbReference>
<dbReference type="EMBL" id="BSPC01000022">
    <property type="protein sequence ID" value="GLS19374.1"/>
    <property type="molecule type" value="Genomic_DNA"/>
</dbReference>
<dbReference type="Proteomes" id="UP001156882">
    <property type="component" value="Unassembled WGS sequence"/>
</dbReference>
<dbReference type="CDD" id="cd05260">
    <property type="entry name" value="GDP_MD_SDR_e"/>
    <property type="match status" value="1"/>
</dbReference>
<organism evidence="7 8">
    <name type="scientific">Labrys miyagiensis</name>
    <dbReference type="NCBI Taxonomy" id="346912"/>
    <lineage>
        <taxon>Bacteria</taxon>
        <taxon>Pseudomonadati</taxon>
        <taxon>Pseudomonadota</taxon>
        <taxon>Alphaproteobacteria</taxon>
        <taxon>Hyphomicrobiales</taxon>
        <taxon>Xanthobacteraceae</taxon>
        <taxon>Labrys</taxon>
    </lineage>
</organism>
<sequence length="346" mass="38098">MKQAFVTGITGQDGAYLTAHLLSKGYRVFGGHRRTSSQNFWRLAQLKVADHQNFSLIEHDLTDLGSNIRAITTIEPDEIYNLAGQSFVAVSFKEPTLTAQISAVGALQLLEAVRIVNPKIRVYQASSAEMYGKVQAIPQTEDTPFYPRSPYAVAKLFGHWSAVNYRESYGIFASSGILFNHESPLRGPEFVTRKISIGAARIRLGLQPSITLGNLDARRDWGFAGEFVDGMWRMLQAEEPNTFVLATGVTTKVRDFATQAFAAADIHLDWVGSGDDEVGRCRETGRTIVQIDPALRRPSEVDMLLGSPAKAGRILDWTPRTTVGELASMMVQADLVREKALASIAH</sequence>
<comment type="cofactor">
    <cofactor evidence="1 5">
        <name>NADP(+)</name>
        <dbReference type="ChEBI" id="CHEBI:58349"/>
    </cofactor>
</comment>
<proteinExistence type="inferred from homology"/>
<dbReference type="SUPFAM" id="SSF51735">
    <property type="entry name" value="NAD(P)-binding Rossmann-fold domains"/>
    <property type="match status" value="1"/>
</dbReference>
<evidence type="ECO:0000256" key="5">
    <source>
        <dbReference type="HAMAP-Rule" id="MF_00955"/>
    </source>
</evidence>